<dbReference type="EMBL" id="JACHHY010000045">
    <property type="protein sequence ID" value="MBB5020566.1"/>
    <property type="molecule type" value="Genomic_DNA"/>
</dbReference>
<comment type="caution">
    <text evidence="3">The sequence shown here is derived from an EMBL/GenBank/DDBJ whole genome shotgun (WGS) entry which is preliminary data.</text>
</comment>
<evidence type="ECO:0000313" key="4">
    <source>
        <dbReference type="Proteomes" id="UP000575898"/>
    </source>
</evidence>
<protein>
    <recommendedName>
        <fullName evidence="2">Toxin VasX N-terminal region domain-containing protein</fullName>
    </recommendedName>
</protein>
<accession>A0A840MW68</accession>
<keyword evidence="4" id="KW-1185">Reference proteome</keyword>
<keyword evidence="1" id="KW-0472">Membrane</keyword>
<dbReference type="InterPro" id="IPR048126">
    <property type="entry name" value="Toxin_VasX"/>
</dbReference>
<proteinExistence type="predicted"/>
<evidence type="ECO:0000313" key="3">
    <source>
        <dbReference type="EMBL" id="MBB5020566.1"/>
    </source>
</evidence>
<organism evidence="3 4">
    <name type="scientific">Chitinivorax tropicus</name>
    <dbReference type="NCBI Taxonomy" id="714531"/>
    <lineage>
        <taxon>Bacteria</taxon>
        <taxon>Pseudomonadati</taxon>
        <taxon>Pseudomonadota</taxon>
        <taxon>Betaproteobacteria</taxon>
        <taxon>Chitinivorax</taxon>
    </lineage>
</organism>
<dbReference type="CDD" id="cd20707">
    <property type="entry name" value="MIX_III"/>
    <property type="match status" value="1"/>
</dbReference>
<keyword evidence="1" id="KW-1133">Transmembrane helix</keyword>
<evidence type="ECO:0000259" key="2">
    <source>
        <dbReference type="Pfam" id="PF20249"/>
    </source>
</evidence>
<sequence length="977" mass="108815">MPTKKDCRFCDRKGFKWLPLLYGVVAAEDPASLAPLPAKLPATLGKQVTDLALHDHCRYAVRMPHAGYFYVLIERKGVKYWTAYQVVDGGYLYEFTPETPPQLKPSFSCSPVACGVTASMINISDAQDVPHIWVLFTPAPLTVAKLADYKKNCTTYAGQGKLQHFQPAAWLAGQTQQPHTLPSHEIERTVAEYLCFGKNQPGEAYHRLLDNQYFSAEINSIAGKLGGISSALALYQIPGFVIHDPIGITQTLNDARNDAFRLFDDFMKQTERGRPNRDRLPVLEVIGKFKQAINTGFVVDAQNSVIQRDMQRRAKIEPIFPDDSGLRKKHKMWANRAYTHHSRQQWEAAHPNEVTEFERAREKDLQQLIEQAAQLGKRRWDEHYAPLLDTGKLDRFEKKLASLSTTMATRAKERTPPHLAWLKTERVLQAFDCFDPQDNLSGEALRANVMGCVFGMEGSPEAATILDEWAAATHIDRNNLLMRALTRDQQAVKQAVNTLLAEATAFAATQTDLSAEPTTSLKAAIKGVVSMFKSTDSALDEWMRNQKQSATYLNPRHLANYEARFSYFISTLCRAVTRKAIGSKAEMAFATRMACLMQSQLGDLAFELEHSTLMAKINQTDWDNKERAYHTEAARAQAARMRKTGAEIKAYRQATEAKLAIQHGMVDLITDAQLKAKIQISQGAGRLGWTALQQQLEASAKQHTQYDDALKALKGKATPAERVPTTPSPTNNYHQARIGMVLIGIESIALAGKLGKLKAEFDLVAYEVLGGVLALGSALMDMTYACVKSVRELPQYNVINGINKGADIVRGGFKLAAGMFGLGAGIVSGVLDWNKFNLEKDTSQKVILLIRLVANGLSTFSSTIAAYSYSAPYFEYQVARQGQRTATKRILSILAKGADALSKRVLLLRFVAWLGWVGVIITVADLSYSAYRWYIDSQSLEKWFGNCLFRKDQSIYGYASVEDELKEFEKASLVDEA</sequence>
<dbReference type="Proteomes" id="UP000575898">
    <property type="component" value="Unassembled WGS sequence"/>
</dbReference>
<feature type="transmembrane region" description="Helical" evidence="1">
    <location>
        <begin position="910"/>
        <end position="931"/>
    </location>
</feature>
<reference evidence="3 4" key="1">
    <citation type="submission" date="2020-08" db="EMBL/GenBank/DDBJ databases">
        <title>Genomic Encyclopedia of Type Strains, Phase IV (KMG-IV): sequencing the most valuable type-strain genomes for metagenomic binning, comparative biology and taxonomic classification.</title>
        <authorList>
            <person name="Goeker M."/>
        </authorList>
    </citation>
    <scope>NUCLEOTIDE SEQUENCE [LARGE SCALE GENOMIC DNA]</scope>
    <source>
        <strain evidence="3 4">DSM 27165</strain>
    </source>
</reference>
<dbReference type="NCBIfam" id="NF041559">
    <property type="entry name" value="BTH_I2691_fam"/>
    <property type="match status" value="1"/>
</dbReference>
<feature type="transmembrane region" description="Helical" evidence="1">
    <location>
        <begin position="815"/>
        <end position="834"/>
    </location>
</feature>
<evidence type="ECO:0000256" key="1">
    <source>
        <dbReference type="SAM" id="Phobius"/>
    </source>
</evidence>
<feature type="domain" description="Toxin VasX N-terminal region" evidence="2">
    <location>
        <begin position="7"/>
        <end position="171"/>
    </location>
</feature>
<dbReference type="RefSeq" id="WP_184041943.1">
    <property type="nucleotide sequence ID" value="NZ_JACHHY010000045.1"/>
</dbReference>
<gene>
    <name evidence="3" type="ORF">HNQ59_003887</name>
</gene>
<keyword evidence="1" id="KW-0812">Transmembrane</keyword>
<dbReference type="AlphaFoldDB" id="A0A840MW68"/>
<dbReference type="InterPro" id="IPR046864">
    <property type="entry name" value="VasX_N"/>
</dbReference>
<name>A0A840MW68_9PROT</name>
<dbReference type="Pfam" id="PF20249">
    <property type="entry name" value="VasX_N"/>
    <property type="match status" value="1"/>
</dbReference>
<feature type="transmembrane region" description="Helical" evidence="1">
    <location>
        <begin position="846"/>
        <end position="869"/>
    </location>
</feature>